<evidence type="ECO:0000256" key="3">
    <source>
        <dbReference type="SAM" id="MobiDB-lite"/>
    </source>
</evidence>
<sequence length="605" mass="67145">MTKFDINSKLRMNSGYEIPILGYGVYQTPASQCEDLVTKAFDAGYRHVDSAAAYRNEGPCVAAIRKGSIPREDIFFTSKIPPRALSYENTKAQVTRTLMETGLKYIDLMLIHAPYGGRAARKGAWKALVEAQEEGKIRSLGVSNYGVQHLDEMEVYIKELEEERGKGKGGVIDVGQWELHPWLARSDIITWCEKRGIIAEAYSPLVRGERHDSQLLQPLAKKYNKTSAQVLLRWSIQKGFVPLPKTVTPSRIKENTDIYDFELTAAEMKGLETGDYYSCAWDPTHTSHALQAEPIVAASIALDCFESVPLNVNRSVAFIRFLEPYIQFQSTLTYLQNLPPKWLFSGVDFLGVDLDRAISSKNITFSPSAVSQINGQDSNTFLQKTGQTLSDFNDPDAAYIRLFFTPAFNISGGGNIFKFGQMLGLTSNLQLYIRNWHYEAGYGGGVVVEAYNSVQRIFPGLVPFSASIMKDTGAGRVLGNVFTDNLGVEGQPDANNEFEVQTYMDVNGEPFANWSAFDLPDTIYNETFTAQTRFSTAKWLTCTYTTDFRNRNIVLLYDGSRGSTCTVFLEFMKSQGGVRSVVIGGRPQNGPMQGVAGSKGQSAGE</sequence>
<comment type="similarity">
    <text evidence="1">Belongs to the aldo/keto reductase family.</text>
</comment>
<dbReference type="EMBL" id="AYSA01000229">
    <property type="protein sequence ID" value="ESZ94716.1"/>
    <property type="molecule type" value="Genomic_DNA"/>
</dbReference>
<evidence type="ECO:0000313" key="6">
    <source>
        <dbReference type="EMBL" id="ESZ94716.1"/>
    </source>
</evidence>
<evidence type="ECO:0000259" key="4">
    <source>
        <dbReference type="Pfam" id="PF00248"/>
    </source>
</evidence>
<dbReference type="AlphaFoldDB" id="W9CFS1"/>
<dbReference type="PROSITE" id="PS00062">
    <property type="entry name" value="ALDOKETO_REDUCTASE_2"/>
    <property type="match status" value="1"/>
</dbReference>
<dbReference type="InterPro" id="IPR023210">
    <property type="entry name" value="NADP_OxRdtase_dom"/>
</dbReference>
<dbReference type="InterPro" id="IPR020471">
    <property type="entry name" value="AKR"/>
</dbReference>
<feature type="domain" description="NADP-dependent oxidoreductase" evidence="4">
    <location>
        <begin position="27"/>
        <end position="271"/>
    </location>
</feature>
<dbReference type="PRINTS" id="PR00069">
    <property type="entry name" value="ALDKETRDTASE"/>
</dbReference>
<dbReference type="STRING" id="1432307.W9CFS1"/>
<feature type="domain" description="CPAF-like PDZ" evidence="5">
    <location>
        <begin position="362"/>
        <end position="420"/>
    </location>
</feature>
<dbReference type="Pfam" id="PF23658">
    <property type="entry name" value="PDZ_CPAF_rel"/>
    <property type="match status" value="1"/>
</dbReference>
<comment type="caution">
    <text evidence="6">The sequence shown here is derived from an EMBL/GenBank/DDBJ whole genome shotgun (WGS) entry which is preliminary data.</text>
</comment>
<evidence type="ECO:0000256" key="2">
    <source>
        <dbReference type="ARBA" id="ARBA00023002"/>
    </source>
</evidence>
<dbReference type="FunFam" id="3.20.20.100:FF:000015">
    <property type="entry name" value="Oxidoreductase, aldo/keto reductase family"/>
    <property type="match status" value="1"/>
</dbReference>
<protein>
    <submittedName>
        <fullName evidence="6">Uncharacterized protein</fullName>
    </submittedName>
</protein>
<feature type="region of interest" description="Disordered" evidence="3">
    <location>
        <begin position="585"/>
        <end position="605"/>
    </location>
</feature>
<dbReference type="OrthoDB" id="416253at2759"/>
<gene>
    <name evidence="6" type="ORF">SBOR_4910</name>
</gene>
<dbReference type="PANTHER" id="PTHR43827">
    <property type="entry name" value="2,5-DIKETO-D-GLUCONIC ACID REDUCTASE"/>
    <property type="match status" value="1"/>
</dbReference>
<reference evidence="6 7" key="1">
    <citation type="journal article" date="2014" name="Genome Announc.">
        <title>Draft genome sequence of Sclerotinia borealis, a psychrophilic plant pathogenic fungus.</title>
        <authorList>
            <person name="Mardanov A.V."/>
            <person name="Beletsky A.V."/>
            <person name="Kadnikov V.V."/>
            <person name="Ignatov A.N."/>
            <person name="Ravin N.V."/>
        </authorList>
    </citation>
    <scope>NUCLEOTIDE SEQUENCE [LARGE SCALE GENOMIC DNA]</scope>
    <source>
        <strain evidence="7">F-4157</strain>
    </source>
</reference>
<evidence type="ECO:0000259" key="5">
    <source>
        <dbReference type="Pfam" id="PF23658"/>
    </source>
</evidence>
<evidence type="ECO:0000256" key="1">
    <source>
        <dbReference type="ARBA" id="ARBA00007905"/>
    </source>
</evidence>
<dbReference type="InterPro" id="IPR036812">
    <property type="entry name" value="NAD(P)_OxRdtase_dom_sf"/>
</dbReference>
<dbReference type="Proteomes" id="UP000019487">
    <property type="component" value="Unassembled WGS sequence"/>
</dbReference>
<dbReference type="InterPro" id="IPR056186">
    <property type="entry name" value="PDZ_CPAF-rel"/>
</dbReference>
<proteinExistence type="inferred from homology"/>
<dbReference type="HOGENOM" id="CLU_451393_0_0_1"/>
<accession>W9CFS1</accession>
<dbReference type="InterPro" id="IPR018170">
    <property type="entry name" value="Aldo/ket_reductase_CS"/>
</dbReference>
<dbReference type="Pfam" id="PF00248">
    <property type="entry name" value="Aldo_ket_red"/>
    <property type="match status" value="1"/>
</dbReference>
<organism evidence="6 7">
    <name type="scientific">Sclerotinia borealis (strain F-4128)</name>
    <dbReference type="NCBI Taxonomy" id="1432307"/>
    <lineage>
        <taxon>Eukaryota</taxon>
        <taxon>Fungi</taxon>
        <taxon>Dikarya</taxon>
        <taxon>Ascomycota</taxon>
        <taxon>Pezizomycotina</taxon>
        <taxon>Leotiomycetes</taxon>
        <taxon>Helotiales</taxon>
        <taxon>Sclerotiniaceae</taxon>
        <taxon>Sclerotinia</taxon>
    </lineage>
</organism>
<keyword evidence="7" id="KW-1185">Reference proteome</keyword>
<dbReference type="GO" id="GO:0016491">
    <property type="term" value="F:oxidoreductase activity"/>
    <property type="evidence" value="ECO:0007669"/>
    <property type="project" value="UniProtKB-KW"/>
</dbReference>
<dbReference type="Gene3D" id="3.20.20.100">
    <property type="entry name" value="NADP-dependent oxidoreductase domain"/>
    <property type="match status" value="1"/>
</dbReference>
<keyword evidence="2" id="KW-0560">Oxidoreductase</keyword>
<dbReference type="CDD" id="cd19071">
    <property type="entry name" value="AKR_AKR1-5-like"/>
    <property type="match status" value="1"/>
</dbReference>
<dbReference type="SUPFAM" id="SSF51430">
    <property type="entry name" value="NAD(P)-linked oxidoreductase"/>
    <property type="match status" value="1"/>
</dbReference>
<dbReference type="PANTHER" id="PTHR43827:SF13">
    <property type="entry name" value="ALDO_KETO REDUCTASE FAMILY PROTEIN"/>
    <property type="match status" value="1"/>
</dbReference>
<evidence type="ECO:0000313" key="7">
    <source>
        <dbReference type="Proteomes" id="UP000019487"/>
    </source>
</evidence>
<dbReference type="PROSITE" id="PS00063">
    <property type="entry name" value="ALDOKETO_REDUCTASE_3"/>
    <property type="match status" value="1"/>
</dbReference>
<name>W9CFS1_SCLBF</name>